<evidence type="ECO:0000256" key="2">
    <source>
        <dbReference type="SAM" id="MobiDB-lite"/>
    </source>
</evidence>
<evidence type="ECO:0000313" key="3">
    <source>
        <dbReference type="EMBL" id="GAX75145.1"/>
    </source>
</evidence>
<feature type="coiled-coil region" evidence="1">
    <location>
        <begin position="106"/>
        <end position="315"/>
    </location>
</feature>
<protein>
    <submittedName>
        <fullName evidence="3">Uncharacterized protein</fullName>
    </submittedName>
</protein>
<feature type="compositionally biased region" description="Low complexity" evidence="2">
    <location>
        <begin position="885"/>
        <end position="907"/>
    </location>
</feature>
<dbReference type="Proteomes" id="UP000232323">
    <property type="component" value="Unassembled WGS sequence"/>
</dbReference>
<name>A0A250WWH4_9CHLO</name>
<dbReference type="PANTHER" id="PTHR23159">
    <property type="entry name" value="CENTROSOMAL PROTEIN 2"/>
    <property type="match status" value="1"/>
</dbReference>
<dbReference type="OrthoDB" id="782896at2759"/>
<proteinExistence type="predicted"/>
<feature type="coiled-coil region" evidence="1">
    <location>
        <begin position="17"/>
        <end position="51"/>
    </location>
</feature>
<accession>A0A250WWH4</accession>
<dbReference type="PANTHER" id="PTHR23159:SF31">
    <property type="entry name" value="CENTROSOME-ASSOCIATED PROTEIN CEP250 ISOFORM X1"/>
    <property type="match status" value="1"/>
</dbReference>
<dbReference type="EMBL" id="BEGY01000010">
    <property type="protein sequence ID" value="GAX75145.1"/>
    <property type="molecule type" value="Genomic_DNA"/>
</dbReference>
<feature type="coiled-coil region" evidence="1">
    <location>
        <begin position="438"/>
        <end position="479"/>
    </location>
</feature>
<keyword evidence="1" id="KW-0175">Coiled coil</keyword>
<evidence type="ECO:0000313" key="4">
    <source>
        <dbReference type="Proteomes" id="UP000232323"/>
    </source>
</evidence>
<sequence>MTHQAPKTAQMPTVTEVGQLRSTNIQLRRDLEKLKKETSAQKTQLDATQNQLRQSELARATCEEYARKLESRLEKSGKGVALLKASRIQSDLEFLEKENNVLYGDLKAKDSEIAQLQHELQHQQALVDQAARNIGLPSRQLLEELYDLRQQAMQMNELIGNKEELLRRQTADLQDFDVYKNDYKRVQLRCEEMEVELKRAEEDKGTLLDYVEDLRRHKERDQGLIDELTEARDESKQHSAALEGKRRELEQLLKEQLQVLQASKQQIDVLEVQLAQQRAACAELTRERNDALQQSQALQRQHAVLEVELAGMQDQMRGVLDLNRAQQVDLNSRVDGLTHRITAAMGTPAVVPAVPRTGQPEAPGTTLKGAAAAAAVTQAAGKAAGAKGSGRASSPGRSSIVPAAAAAAAPVGLPGALVTALSRVSRQQEALVEQHILLKQEVRRTAEINQANEQLKAKVSKMETELHQLLADKMDLEAKVRENSAAWTQLYSGLSPKDGGTAVHTHIPCRENELVKRMLGELTQARSSIDILEQKNMAQSRERDTLVRTVDSLKGSLDDARMAMSSLPQVSDMKSAQSRAEHLEAMNNDLRSHVTRIGERHAAEMQALEEEAQRCKEAQEDTLRQLASIQQTLRQREEEVELLMARIALLEAARRSPIPNQALKVSRSELLAAHGLLSDTDVRPLAHQRDQLKAMREAGRSPRASPRVSWMGKPYTSYDDDGGDKDKETGHGYTPRAAGEGEARRHRPNLGAVNDLIKGMAEKMVRSSIAGQQPSHLIKAKVEGLGISQQAPRSALKGGGRAGSAVVRRSVPLFPPTPPSSDEEIIAQESRRRLAFQMSKGARTSSSSDEAVIHTIRKAAKDAVSQLPAEKGRSKQGGVKSPGQAAASASSLRRVPSSSRASSPSVANKAVNAHLKALSEHYRTLRQRGGI</sequence>
<organism evidence="3 4">
    <name type="scientific">Chlamydomonas eustigma</name>
    <dbReference type="NCBI Taxonomy" id="1157962"/>
    <lineage>
        <taxon>Eukaryota</taxon>
        <taxon>Viridiplantae</taxon>
        <taxon>Chlorophyta</taxon>
        <taxon>core chlorophytes</taxon>
        <taxon>Chlorophyceae</taxon>
        <taxon>CS clade</taxon>
        <taxon>Chlamydomonadales</taxon>
        <taxon>Chlamydomonadaceae</taxon>
        <taxon>Chlamydomonas</taxon>
    </lineage>
</organism>
<feature type="coiled-coil region" evidence="1">
    <location>
        <begin position="515"/>
        <end position="542"/>
    </location>
</feature>
<keyword evidence="4" id="KW-1185">Reference proteome</keyword>
<feature type="region of interest" description="Disordered" evidence="2">
    <location>
        <begin position="694"/>
        <end position="747"/>
    </location>
</feature>
<gene>
    <name evidence="3" type="ORF">CEUSTIGMA_g2589.t1</name>
</gene>
<dbReference type="AlphaFoldDB" id="A0A250WWH4"/>
<feature type="coiled-coil region" evidence="1">
    <location>
        <begin position="573"/>
        <end position="653"/>
    </location>
</feature>
<evidence type="ECO:0000256" key="1">
    <source>
        <dbReference type="SAM" id="Coils"/>
    </source>
</evidence>
<comment type="caution">
    <text evidence="3">The sequence shown here is derived from an EMBL/GenBank/DDBJ whole genome shotgun (WGS) entry which is preliminary data.</text>
</comment>
<reference evidence="3 4" key="1">
    <citation type="submission" date="2017-08" db="EMBL/GenBank/DDBJ databases">
        <title>Acidophilic green algal genome provides insights into adaptation to an acidic environment.</title>
        <authorList>
            <person name="Hirooka S."/>
            <person name="Hirose Y."/>
            <person name="Kanesaki Y."/>
            <person name="Higuchi S."/>
            <person name="Fujiwara T."/>
            <person name="Onuma R."/>
            <person name="Era A."/>
            <person name="Ohbayashi R."/>
            <person name="Uzuka A."/>
            <person name="Nozaki H."/>
            <person name="Yoshikawa H."/>
            <person name="Miyagishima S.Y."/>
        </authorList>
    </citation>
    <scope>NUCLEOTIDE SEQUENCE [LARGE SCALE GENOMIC DNA]</scope>
    <source>
        <strain evidence="3 4">NIES-2499</strain>
    </source>
</reference>
<feature type="region of interest" description="Disordered" evidence="2">
    <location>
        <begin position="863"/>
        <end position="908"/>
    </location>
</feature>